<accession>A0ABT2AY03</accession>
<protein>
    <submittedName>
        <fullName evidence="1">Uncharacterized protein</fullName>
    </submittedName>
</protein>
<dbReference type="RefSeq" id="WP_258777488.1">
    <property type="nucleotide sequence ID" value="NZ_JANUGP010000004.1"/>
</dbReference>
<organism evidence="1 2">
    <name type="scientific">Streptomyces pyxinicus</name>
    <dbReference type="NCBI Taxonomy" id="2970331"/>
    <lineage>
        <taxon>Bacteria</taxon>
        <taxon>Bacillati</taxon>
        <taxon>Actinomycetota</taxon>
        <taxon>Actinomycetes</taxon>
        <taxon>Kitasatosporales</taxon>
        <taxon>Streptomycetaceae</taxon>
        <taxon>Streptomyces</taxon>
    </lineage>
</organism>
<dbReference type="Proteomes" id="UP001205612">
    <property type="component" value="Unassembled WGS sequence"/>
</dbReference>
<comment type="caution">
    <text evidence="1">The sequence shown here is derived from an EMBL/GenBank/DDBJ whole genome shotgun (WGS) entry which is preliminary data.</text>
</comment>
<sequence length="137" mass="15247">MIKQHLLNHITDRDVDDIMEIAAFGGITYWAIQPTLEEFAGLPEGKVHTVVEGEDACPFFGGEREVEKVHYLSRDEVRVAFGKLLDPFQTYVNDELHGYVLDAWRDRTGDGIAAEHIDAGAADVVVQVALFGKVVYS</sequence>
<proteinExistence type="predicted"/>
<name>A0ABT2AY03_9ACTN</name>
<reference evidence="1 2" key="1">
    <citation type="submission" date="2022-08" db="EMBL/GenBank/DDBJ databases">
        <authorList>
            <person name="Somphong A."/>
            <person name="Phongsopitanun W."/>
        </authorList>
    </citation>
    <scope>NUCLEOTIDE SEQUENCE [LARGE SCALE GENOMIC DNA]</scope>
    <source>
        <strain evidence="1 2">LP11</strain>
    </source>
</reference>
<gene>
    <name evidence="1" type="ORF">NX794_07730</name>
</gene>
<keyword evidence="2" id="KW-1185">Reference proteome</keyword>
<evidence type="ECO:0000313" key="1">
    <source>
        <dbReference type="EMBL" id="MCS0601120.1"/>
    </source>
</evidence>
<dbReference type="EMBL" id="JANUGP010000004">
    <property type="protein sequence ID" value="MCS0601120.1"/>
    <property type="molecule type" value="Genomic_DNA"/>
</dbReference>
<evidence type="ECO:0000313" key="2">
    <source>
        <dbReference type="Proteomes" id="UP001205612"/>
    </source>
</evidence>